<reference evidence="2 3" key="1">
    <citation type="submission" date="2024-06" db="EMBL/GenBank/DDBJ databases">
        <title>Halorubrum miltondacostae sp. nov., a potential PHA producer isolated from an inland solar saltern in Rio Maior, Portugal.</title>
        <authorList>
            <person name="Albuquerque L."/>
            <person name="Viver T."/>
            <person name="Barroso C."/>
            <person name="Claudino R."/>
            <person name="Galvan M."/>
            <person name="Simoes G."/>
            <person name="Lobo Da Cunha A."/>
            <person name="Egas C."/>
        </authorList>
    </citation>
    <scope>NUCLEOTIDE SEQUENCE [LARGE SCALE GENOMIC DNA]</scope>
    <source>
        <strain evidence="2 3">RMP-11</strain>
    </source>
</reference>
<comment type="caution">
    <text evidence="2">The sequence shown here is derived from an EMBL/GenBank/DDBJ whole genome shotgun (WGS) entry which is preliminary data.</text>
</comment>
<gene>
    <name evidence="2" type="ORF">ABNG04_00250</name>
</gene>
<keyword evidence="3" id="KW-1185">Reference proteome</keyword>
<evidence type="ECO:0000256" key="1">
    <source>
        <dbReference type="SAM" id="Coils"/>
    </source>
</evidence>
<dbReference type="AlphaFoldDB" id="A0ABD5M006"/>
<feature type="coiled-coil region" evidence="1">
    <location>
        <begin position="59"/>
        <end position="86"/>
    </location>
</feature>
<evidence type="ECO:0008006" key="4">
    <source>
        <dbReference type="Google" id="ProtNLM"/>
    </source>
</evidence>
<keyword evidence="1" id="KW-0175">Coiled coil</keyword>
<proteinExistence type="predicted"/>
<evidence type="ECO:0000313" key="2">
    <source>
        <dbReference type="EMBL" id="MEZ3162318.1"/>
    </source>
</evidence>
<accession>A0ABD5M006</accession>
<name>A0ABD5M006_9EURY</name>
<evidence type="ECO:0000313" key="3">
    <source>
        <dbReference type="Proteomes" id="UP001567572"/>
    </source>
</evidence>
<protein>
    <recommendedName>
        <fullName evidence="4">Transcriptional regulator</fullName>
    </recommendedName>
</protein>
<organism evidence="2 3">
    <name type="scientific">Halorubrum miltondacostae</name>
    <dbReference type="NCBI Taxonomy" id="3076378"/>
    <lineage>
        <taxon>Archaea</taxon>
        <taxon>Methanobacteriati</taxon>
        <taxon>Methanobacteriota</taxon>
        <taxon>Stenosarchaea group</taxon>
        <taxon>Halobacteria</taxon>
        <taxon>Halobacteriales</taxon>
        <taxon>Haloferacaceae</taxon>
        <taxon>Halorubrum</taxon>
    </lineage>
</organism>
<dbReference type="RefSeq" id="WP_371159011.1">
    <property type="nucleotide sequence ID" value="NZ_JBEDNX010000006.1"/>
</dbReference>
<dbReference type="EMBL" id="JBEDNY010000001">
    <property type="protein sequence ID" value="MEZ3162318.1"/>
    <property type="molecule type" value="Genomic_DNA"/>
</dbReference>
<dbReference type="Proteomes" id="UP001567572">
    <property type="component" value="Unassembled WGS sequence"/>
</dbReference>
<sequence length="185" mass="20467">MNKDTEATFVRRKFTITEELDAELERMADNNYQGNVSLCLRQAVTDHRETLRGNGEVTLRRLMESVAHIEDQASELTQSVDTLVEQVDPTHTARPEATVANVTGEPPVVAGGDQIVAALEETDTPLRVADIIERVEMQPVDVRYLLGYLVDHAHVFSTQEDPARYYLATSGLNSTDRDELGGPSG</sequence>